<dbReference type="PRINTS" id="PR00463">
    <property type="entry name" value="EP450I"/>
</dbReference>
<dbReference type="PRINTS" id="PR00385">
    <property type="entry name" value="P450"/>
</dbReference>
<keyword evidence="5" id="KW-0812">Transmembrane</keyword>
<proteinExistence type="inferred from homology"/>
<evidence type="ECO:0000256" key="8">
    <source>
        <dbReference type="ARBA" id="ARBA00023002"/>
    </source>
</evidence>
<dbReference type="InterPro" id="IPR002401">
    <property type="entry name" value="Cyt_P450_E_grp-I"/>
</dbReference>
<evidence type="ECO:0008006" key="16">
    <source>
        <dbReference type="Google" id="ProtNLM"/>
    </source>
</evidence>
<name>A0A9D4XZY1_PEA</name>
<evidence type="ECO:0000256" key="12">
    <source>
        <dbReference type="PIRSR" id="PIRSR602401-1"/>
    </source>
</evidence>
<dbReference type="InterPro" id="IPR036396">
    <property type="entry name" value="Cyt_P450_sf"/>
</dbReference>
<organism evidence="14 15">
    <name type="scientific">Pisum sativum</name>
    <name type="common">Garden pea</name>
    <name type="synonym">Lathyrus oleraceus</name>
    <dbReference type="NCBI Taxonomy" id="3888"/>
    <lineage>
        <taxon>Eukaryota</taxon>
        <taxon>Viridiplantae</taxon>
        <taxon>Streptophyta</taxon>
        <taxon>Embryophyta</taxon>
        <taxon>Tracheophyta</taxon>
        <taxon>Spermatophyta</taxon>
        <taxon>Magnoliopsida</taxon>
        <taxon>eudicotyledons</taxon>
        <taxon>Gunneridae</taxon>
        <taxon>Pentapetalae</taxon>
        <taxon>rosids</taxon>
        <taxon>fabids</taxon>
        <taxon>Fabales</taxon>
        <taxon>Fabaceae</taxon>
        <taxon>Papilionoideae</taxon>
        <taxon>50 kb inversion clade</taxon>
        <taxon>NPAAA clade</taxon>
        <taxon>Hologalegina</taxon>
        <taxon>IRL clade</taxon>
        <taxon>Fabeae</taxon>
        <taxon>Lathyrus</taxon>
    </lineage>
</organism>
<dbReference type="Gene3D" id="1.10.630.10">
    <property type="entry name" value="Cytochrome P450"/>
    <property type="match status" value="1"/>
</dbReference>
<comment type="caution">
    <text evidence="14">The sequence shown here is derived from an EMBL/GenBank/DDBJ whole genome shotgun (WGS) entry which is preliminary data.</text>
</comment>
<dbReference type="InterPro" id="IPR001128">
    <property type="entry name" value="Cyt_P450"/>
</dbReference>
<dbReference type="GO" id="GO:0020037">
    <property type="term" value="F:heme binding"/>
    <property type="evidence" value="ECO:0007669"/>
    <property type="project" value="InterPro"/>
</dbReference>
<dbReference type="GO" id="GO:0016020">
    <property type="term" value="C:membrane"/>
    <property type="evidence" value="ECO:0007669"/>
    <property type="project" value="UniProtKB-SubCell"/>
</dbReference>
<dbReference type="SUPFAM" id="SSF48264">
    <property type="entry name" value="Cytochrome P450"/>
    <property type="match status" value="1"/>
</dbReference>
<evidence type="ECO:0000313" key="15">
    <source>
        <dbReference type="Proteomes" id="UP001058974"/>
    </source>
</evidence>
<gene>
    <name evidence="14" type="ORF">KIW84_034641</name>
</gene>
<dbReference type="PANTHER" id="PTHR47944:SF17">
    <property type="entry name" value="3,9-DIHYDROXYPTEROCARPAN 6A-MONOOXYGENASE"/>
    <property type="match status" value="1"/>
</dbReference>
<evidence type="ECO:0000256" key="9">
    <source>
        <dbReference type="ARBA" id="ARBA00023004"/>
    </source>
</evidence>
<dbReference type="InterPro" id="IPR017972">
    <property type="entry name" value="Cyt_P450_CS"/>
</dbReference>
<dbReference type="Gramene" id="Psat3g147840.1">
    <property type="protein sequence ID" value="Psat3g147840.1.cds"/>
    <property type="gene ID" value="Psat3g147840"/>
</dbReference>
<dbReference type="GO" id="GO:0005506">
    <property type="term" value="F:iron ion binding"/>
    <property type="evidence" value="ECO:0007669"/>
    <property type="project" value="InterPro"/>
</dbReference>
<dbReference type="AlphaFoldDB" id="A0A9D4XZY1"/>
<evidence type="ECO:0000256" key="2">
    <source>
        <dbReference type="ARBA" id="ARBA00004167"/>
    </source>
</evidence>
<keyword evidence="6 12" id="KW-0479">Metal-binding</keyword>
<comment type="subcellular location">
    <subcellularLocation>
        <location evidence="2">Membrane</location>
        <topology evidence="2">Single-pass membrane protein</topology>
    </subcellularLocation>
</comment>
<dbReference type="Pfam" id="PF00067">
    <property type="entry name" value="p450"/>
    <property type="match status" value="1"/>
</dbReference>
<evidence type="ECO:0000256" key="13">
    <source>
        <dbReference type="RuleBase" id="RU000461"/>
    </source>
</evidence>
<evidence type="ECO:0000256" key="10">
    <source>
        <dbReference type="ARBA" id="ARBA00023033"/>
    </source>
</evidence>
<reference evidence="14 15" key="1">
    <citation type="journal article" date="2022" name="Nat. Genet.">
        <title>Improved pea reference genome and pan-genome highlight genomic features and evolutionary characteristics.</title>
        <authorList>
            <person name="Yang T."/>
            <person name="Liu R."/>
            <person name="Luo Y."/>
            <person name="Hu S."/>
            <person name="Wang D."/>
            <person name="Wang C."/>
            <person name="Pandey M.K."/>
            <person name="Ge S."/>
            <person name="Xu Q."/>
            <person name="Li N."/>
            <person name="Li G."/>
            <person name="Huang Y."/>
            <person name="Saxena R.K."/>
            <person name="Ji Y."/>
            <person name="Li M."/>
            <person name="Yan X."/>
            <person name="He Y."/>
            <person name="Liu Y."/>
            <person name="Wang X."/>
            <person name="Xiang C."/>
            <person name="Varshney R.K."/>
            <person name="Ding H."/>
            <person name="Gao S."/>
            <person name="Zong X."/>
        </authorList>
    </citation>
    <scope>NUCLEOTIDE SEQUENCE [LARGE SCALE GENOMIC DNA]</scope>
    <source>
        <strain evidence="14 15">cv. Zhongwan 6</strain>
    </source>
</reference>
<comment type="similarity">
    <text evidence="3 13">Belongs to the cytochrome P450 family.</text>
</comment>
<evidence type="ECO:0000256" key="11">
    <source>
        <dbReference type="ARBA" id="ARBA00023136"/>
    </source>
</evidence>
<keyword evidence="11" id="KW-0472">Membrane</keyword>
<dbReference type="CDD" id="cd20655">
    <property type="entry name" value="CYP93"/>
    <property type="match status" value="1"/>
</dbReference>
<sequence length="553" mass="62882">MFHPLFLIQFHLNLKFLSSSSFEFGNSIRMSPIVTKLKNSTMLEIQGYLVLFFLWFISTIFIRSLFKKSECYKLPPGPPISFPILGHAPYLRSLLHQALYKLSTRYGPLMHIMLGSQHVIVASSAESAKQILKTCEESFCNRPIMIASESLTYGAADYFFIPYGNYWRFLKKLCMTELLSGKTLEHFVSIREDEVECFLRNLLEISKNGKPIEMRHELIRHTNNIISRMTMGKKSSGVNDEVGELRKVIREIGELLGAFNLGDIIGFMRPFDLQGFGKKNKDTHHKMDAMMEKVLKEHEEVRAKEGEGSDRKKDLFDILLNLIEADGADSKLTRQSAKAFALDMFIAGTNGPASVLEWALAELIRNPQVFKKARQEIDTIVGKERLVKESDIPNLPYLQAVVKETLRLHPPTPIFAREAIRSCQVDGYDVPAYSKIFINAWAIGRDPNYWDNPSVYDPERFLQNDDPSKSKLDVRGQYYQLLPFGSGRRSCPGASLALIVIQATLASLVQCYDWDVNDGKSNEIDMKEVGRVTVFLAKPLKCKPVSHFVPFSE</sequence>
<keyword evidence="8 13" id="KW-0560">Oxidoreductase</keyword>
<keyword evidence="10 13" id="KW-0503">Monooxygenase</keyword>
<evidence type="ECO:0000256" key="1">
    <source>
        <dbReference type="ARBA" id="ARBA00001971"/>
    </source>
</evidence>
<dbReference type="GO" id="GO:0016705">
    <property type="term" value="F:oxidoreductase activity, acting on paired donors, with incorporation or reduction of molecular oxygen"/>
    <property type="evidence" value="ECO:0007669"/>
    <property type="project" value="InterPro"/>
</dbReference>
<evidence type="ECO:0000256" key="3">
    <source>
        <dbReference type="ARBA" id="ARBA00010617"/>
    </source>
</evidence>
<dbReference type="FunFam" id="1.10.630.10:FF:000019">
    <property type="entry name" value="Cytochrome P450 family protein"/>
    <property type="match status" value="1"/>
</dbReference>
<keyword evidence="4 12" id="KW-0349">Heme</keyword>
<evidence type="ECO:0000256" key="7">
    <source>
        <dbReference type="ARBA" id="ARBA00022989"/>
    </source>
</evidence>
<keyword evidence="15" id="KW-1185">Reference proteome</keyword>
<evidence type="ECO:0000256" key="5">
    <source>
        <dbReference type="ARBA" id="ARBA00022692"/>
    </source>
</evidence>
<dbReference type="Proteomes" id="UP001058974">
    <property type="component" value="Chromosome 3"/>
</dbReference>
<dbReference type="PROSITE" id="PS00086">
    <property type="entry name" value="CYTOCHROME_P450"/>
    <property type="match status" value="1"/>
</dbReference>
<comment type="cofactor">
    <cofactor evidence="1 12">
        <name>heme</name>
        <dbReference type="ChEBI" id="CHEBI:30413"/>
    </cofactor>
</comment>
<keyword evidence="7" id="KW-1133">Transmembrane helix</keyword>
<feature type="binding site" description="axial binding residue" evidence="12">
    <location>
        <position position="491"/>
    </location>
    <ligand>
        <name>heme</name>
        <dbReference type="ChEBI" id="CHEBI:30413"/>
    </ligand>
    <ligandPart>
        <name>Fe</name>
        <dbReference type="ChEBI" id="CHEBI:18248"/>
    </ligandPart>
</feature>
<dbReference type="PANTHER" id="PTHR47944">
    <property type="entry name" value="CYTOCHROME P450 98A9"/>
    <property type="match status" value="1"/>
</dbReference>
<accession>A0A9D4XZY1</accession>
<protein>
    <recommendedName>
        <fullName evidence="16">Beta-amyrin 24-hydroxylase</fullName>
    </recommendedName>
</protein>
<dbReference type="EMBL" id="JAMSHJ010000003">
    <property type="protein sequence ID" value="KAI5430139.1"/>
    <property type="molecule type" value="Genomic_DNA"/>
</dbReference>
<evidence type="ECO:0000256" key="6">
    <source>
        <dbReference type="ARBA" id="ARBA00022723"/>
    </source>
</evidence>
<dbReference type="Gramene" id="Psat03G0464100-T1">
    <property type="protein sequence ID" value="KAI5430139.1"/>
    <property type="gene ID" value="KIW84_034641"/>
</dbReference>
<evidence type="ECO:0000313" key="14">
    <source>
        <dbReference type="EMBL" id="KAI5430139.1"/>
    </source>
</evidence>
<dbReference type="GO" id="GO:0004497">
    <property type="term" value="F:monooxygenase activity"/>
    <property type="evidence" value="ECO:0007669"/>
    <property type="project" value="UniProtKB-KW"/>
</dbReference>
<evidence type="ECO:0000256" key="4">
    <source>
        <dbReference type="ARBA" id="ARBA00022617"/>
    </source>
</evidence>
<keyword evidence="9 12" id="KW-0408">Iron</keyword>